<keyword evidence="1" id="KW-0732">Signal</keyword>
<feature type="chain" id="PRO_5019006437" description="Lipoprotein" evidence="1">
    <location>
        <begin position="28"/>
        <end position="566"/>
    </location>
</feature>
<evidence type="ECO:0000256" key="1">
    <source>
        <dbReference type="SAM" id="SignalP"/>
    </source>
</evidence>
<dbReference type="EMBL" id="SACR01000001">
    <property type="protein sequence ID" value="RVU49117.1"/>
    <property type="molecule type" value="Genomic_DNA"/>
</dbReference>
<sequence length="566" mass="59924">MNPRILVTLFGALPLAGCIFGSGAPDAEDPYPRKASITTSWQAATLPRGGTVSGRLVHCPEVILQRAANRYVYVSGRYRLNLADLPAGVSISFPEGDTVDVPSPEQPAYATVPSPLNLNERFCQSRAFTLSRAVGSDFGAVALVAPTAQHEVESALLRGEQVRLNDAPVAVPPPAVAGACAVGRWTAASTPVQSLVSTLEFDLALDKVEPDRVTLARATERSILVDEDFGGWRQSVIATAATPENVRVARSPAQGLLNRTLVAWRETDFRRPLTEQTRVMLAWETGSAGWQPEMMAADQAANLRGLQLATSQSEAVVGWVGDAGPRLRTADVLTRTLGDLALPADLPASGSVRVMRLATDPLDQSLLLALAVREADGVTRLRVWRRALPGAGWVPLQVLDAGVPGADVTLGDTALTAANGEVLLAWSWGQTAFSSSNARQQLQLQRWTPATGWRAVADTGLLADAARRYALQPQSLQVGAGCGGAAFLAWGEPADYPRGAVFGAVAAENRWDTFGRDNLAPLPDGTGAFASQVRLRVGEDGRPVLAVLLASPNGGPPPVVLLRYTP</sequence>
<dbReference type="AlphaFoldDB" id="A0A437RQQ4"/>
<dbReference type="RefSeq" id="WP_128226758.1">
    <property type="nucleotide sequence ID" value="NZ_SACR01000001.1"/>
</dbReference>
<dbReference type="OrthoDB" id="9816843at2"/>
<accession>A0A437RQQ4</accession>
<keyword evidence="3" id="KW-1185">Reference proteome</keyword>
<protein>
    <recommendedName>
        <fullName evidence="4">Lipoprotein</fullName>
    </recommendedName>
</protein>
<comment type="caution">
    <text evidence="2">The sequence shown here is derived from an EMBL/GenBank/DDBJ whole genome shotgun (WGS) entry which is preliminary data.</text>
</comment>
<reference evidence="2 3" key="1">
    <citation type="submission" date="2019-01" db="EMBL/GenBank/DDBJ databases">
        <authorList>
            <person name="Chen W.-M."/>
        </authorList>
    </citation>
    <scope>NUCLEOTIDE SEQUENCE [LARGE SCALE GENOMIC DNA]</scope>
    <source>
        <strain evidence="2 3">KYPY4</strain>
    </source>
</reference>
<organism evidence="2 3">
    <name type="scientific">Rubrivivax rivuli</name>
    <dbReference type="NCBI Taxonomy" id="1862385"/>
    <lineage>
        <taxon>Bacteria</taxon>
        <taxon>Pseudomonadati</taxon>
        <taxon>Pseudomonadota</taxon>
        <taxon>Betaproteobacteria</taxon>
        <taxon>Burkholderiales</taxon>
        <taxon>Sphaerotilaceae</taxon>
        <taxon>Rubrivivax</taxon>
    </lineage>
</organism>
<dbReference type="Proteomes" id="UP000285575">
    <property type="component" value="Unassembled WGS sequence"/>
</dbReference>
<feature type="signal peptide" evidence="1">
    <location>
        <begin position="1"/>
        <end position="27"/>
    </location>
</feature>
<proteinExistence type="predicted"/>
<name>A0A437RQQ4_9BURK</name>
<evidence type="ECO:0008006" key="4">
    <source>
        <dbReference type="Google" id="ProtNLM"/>
    </source>
</evidence>
<gene>
    <name evidence="2" type="ORF">EOE66_00570</name>
</gene>
<evidence type="ECO:0000313" key="3">
    <source>
        <dbReference type="Proteomes" id="UP000285575"/>
    </source>
</evidence>
<evidence type="ECO:0000313" key="2">
    <source>
        <dbReference type="EMBL" id="RVU49117.1"/>
    </source>
</evidence>